<evidence type="ECO:0000256" key="3">
    <source>
        <dbReference type="ARBA" id="ARBA00022692"/>
    </source>
</evidence>
<gene>
    <name evidence="8" type="ordered locus">Caul_0505</name>
</gene>
<feature type="domain" description="Major facilitator superfamily (MFS) profile" evidence="7">
    <location>
        <begin position="18"/>
        <end position="433"/>
    </location>
</feature>
<dbReference type="EMBL" id="CP000927">
    <property type="protein sequence ID" value="ABZ69639.1"/>
    <property type="molecule type" value="Genomic_DNA"/>
</dbReference>
<organism evidence="8">
    <name type="scientific">Caulobacter sp. (strain K31)</name>
    <dbReference type="NCBI Taxonomy" id="366602"/>
    <lineage>
        <taxon>Bacteria</taxon>
        <taxon>Pseudomonadati</taxon>
        <taxon>Pseudomonadota</taxon>
        <taxon>Alphaproteobacteria</taxon>
        <taxon>Caulobacterales</taxon>
        <taxon>Caulobacteraceae</taxon>
        <taxon>Caulobacter</taxon>
    </lineage>
</organism>
<feature type="transmembrane region" description="Helical" evidence="6">
    <location>
        <begin position="404"/>
        <end position="428"/>
    </location>
</feature>
<feature type="transmembrane region" description="Helical" evidence="6">
    <location>
        <begin position="18"/>
        <end position="43"/>
    </location>
</feature>
<evidence type="ECO:0000256" key="1">
    <source>
        <dbReference type="ARBA" id="ARBA00004141"/>
    </source>
</evidence>
<feature type="transmembrane region" description="Helical" evidence="6">
    <location>
        <begin position="337"/>
        <end position="359"/>
    </location>
</feature>
<dbReference type="InterPro" id="IPR044770">
    <property type="entry name" value="MFS_spinster-like"/>
</dbReference>
<keyword evidence="2" id="KW-0813">Transport</keyword>
<keyword evidence="4 6" id="KW-1133">Transmembrane helix</keyword>
<accession>B0T6M2</accession>
<evidence type="ECO:0000256" key="2">
    <source>
        <dbReference type="ARBA" id="ARBA00022448"/>
    </source>
</evidence>
<dbReference type="KEGG" id="cak:Caul_0505"/>
<dbReference type="GO" id="GO:0022857">
    <property type="term" value="F:transmembrane transporter activity"/>
    <property type="evidence" value="ECO:0007669"/>
    <property type="project" value="InterPro"/>
</dbReference>
<dbReference type="PANTHER" id="PTHR23505">
    <property type="entry name" value="SPINSTER"/>
    <property type="match status" value="1"/>
</dbReference>
<sequence length="449" mass="46272">MSVQTASFAPSTVHPGRLLALLCFAYLLGFLDRIIFSLAVPAIKAQLLLNDQQLGLLSGLAFAVSYALFAPVAGYFADRRSRKQILMYAVAVWSLATAATALADSFWTMFAARAVVGVGEATLIPLAVSLISDTRTGHSRDRAFGMFLAAGAVGNTAALLFGGAIIHFVTRAGGLHLPAIGAVSGWQSLFLAAGAAGVLLVAVIAALMRDPPRAGPSAAAPASDAGSAWAFVRSHPMLIATLYLGFSLVQMATVATPSWLIATLVRSHGWSAGETAVRLGLTAGVTLIVGAVAIGPLIKAVRQRGHANAALLVALLCVVSFAVFLVAGLFATGTAPVLTLVAIAFFFGYTPTVCSYVMMGEVLPSHVRAQLAGINTFSNALICNSLATYLVGLLSDKAFPGPRGLAVSLSVVVVASVVLGSLVILLGLRAYSSRMKEFAEVASAPSSAK</sequence>
<keyword evidence="5 6" id="KW-0472">Membrane</keyword>
<feature type="transmembrane region" description="Helical" evidence="6">
    <location>
        <begin position="109"/>
        <end position="131"/>
    </location>
</feature>
<proteinExistence type="predicted"/>
<dbReference type="Gene3D" id="1.20.1250.20">
    <property type="entry name" value="MFS general substrate transporter like domains"/>
    <property type="match status" value="2"/>
</dbReference>
<dbReference type="Pfam" id="PF07690">
    <property type="entry name" value="MFS_1"/>
    <property type="match status" value="1"/>
</dbReference>
<evidence type="ECO:0000256" key="4">
    <source>
        <dbReference type="ARBA" id="ARBA00022989"/>
    </source>
</evidence>
<keyword evidence="3 6" id="KW-0812">Transmembrane</keyword>
<dbReference type="SUPFAM" id="SSF103473">
    <property type="entry name" value="MFS general substrate transporter"/>
    <property type="match status" value="1"/>
</dbReference>
<evidence type="ECO:0000256" key="5">
    <source>
        <dbReference type="ARBA" id="ARBA00023136"/>
    </source>
</evidence>
<dbReference type="PROSITE" id="PS50850">
    <property type="entry name" value="MFS"/>
    <property type="match status" value="1"/>
</dbReference>
<feature type="transmembrane region" description="Helical" evidence="6">
    <location>
        <begin position="55"/>
        <end position="76"/>
    </location>
</feature>
<feature type="transmembrane region" description="Helical" evidence="6">
    <location>
        <begin position="189"/>
        <end position="208"/>
    </location>
</feature>
<dbReference type="InterPro" id="IPR020846">
    <property type="entry name" value="MFS_dom"/>
</dbReference>
<dbReference type="AlphaFoldDB" id="B0T6M2"/>
<dbReference type="GO" id="GO:0016020">
    <property type="term" value="C:membrane"/>
    <property type="evidence" value="ECO:0007669"/>
    <property type="project" value="UniProtKB-SubCell"/>
</dbReference>
<evidence type="ECO:0000256" key="6">
    <source>
        <dbReference type="SAM" id="Phobius"/>
    </source>
</evidence>
<feature type="transmembrane region" description="Helical" evidence="6">
    <location>
        <begin position="85"/>
        <end position="103"/>
    </location>
</feature>
<evidence type="ECO:0000313" key="8">
    <source>
        <dbReference type="EMBL" id="ABZ69639.1"/>
    </source>
</evidence>
<dbReference type="STRING" id="366602.Caul_0505"/>
<feature type="transmembrane region" description="Helical" evidence="6">
    <location>
        <begin position="371"/>
        <end position="392"/>
    </location>
</feature>
<comment type="subcellular location">
    <subcellularLocation>
        <location evidence="1">Membrane</location>
        <topology evidence="1">Multi-pass membrane protein</topology>
    </subcellularLocation>
</comment>
<dbReference type="InterPro" id="IPR036259">
    <property type="entry name" value="MFS_trans_sf"/>
</dbReference>
<evidence type="ECO:0000259" key="7">
    <source>
        <dbReference type="PROSITE" id="PS50850"/>
    </source>
</evidence>
<feature type="transmembrane region" description="Helical" evidence="6">
    <location>
        <begin position="277"/>
        <end position="298"/>
    </location>
</feature>
<dbReference type="PANTHER" id="PTHR23505:SF79">
    <property type="entry name" value="PROTEIN SPINSTER"/>
    <property type="match status" value="1"/>
</dbReference>
<dbReference type="HOGENOM" id="CLU_001265_5_12_5"/>
<feature type="transmembrane region" description="Helical" evidence="6">
    <location>
        <begin position="143"/>
        <end position="169"/>
    </location>
</feature>
<feature type="transmembrane region" description="Helical" evidence="6">
    <location>
        <begin position="310"/>
        <end position="331"/>
    </location>
</feature>
<dbReference type="eggNOG" id="COG2271">
    <property type="taxonomic scope" value="Bacteria"/>
</dbReference>
<protein>
    <submittedName>
        <fullName evidence="8">Major facilitator superfamily MFS_1</fullName>
    </submittedName>
</protein>
<name>B0T6M2_CAUSK</name>
<reference evidence="8" key="1">
    <citation type="submission" date="2008-01" db="EMBL/GenBank/DDBJ databases">
        <title>Complete sequence of chromosome of Caulobacter sp. K31.</title>
        <authorList>
            <consortium name="US DOE Joint Genome Institute"/>
            <person name="Copeland A."/>
            <person name="Lucas S."/>
            <person name="Lapidus A."/>
            <person name="Barry K."/>
            <person name="Glavina del Rio T."/>
            <person name="Dalin E."/>
            <person name="Tice H."/>
            <person name="Pitluck S."/>
            <person name="Bruce D."/>
            <person name="Goodwin L."/>
            <person name="Thompson L.S."/>
            <person name="Brettin T."/>
            <person name="Detter J.C."/>
            <person name="Han C."/>
            <person name="Schmutz J."/>
            <person name="Larimer F."/>
            <person name="Land M."/>
            <person name="Hauser L."/>
            <person name="Kyrpides N."/>
            <person name="Kim E."/>
            <person name="Stephens C."/>
            <person name="Richardson P."/>
        </authorList>
    </citation>
    <scope>NUCLEOTIDE SEQUENCE [LARGE SCALE GENOMIC DNA]</scope>
    <source>
        <strain evidence="8">K31</strain>
    </source>
</reference>
<dbReference type="InterPro" id="IPR011701">
    <property type="entry name" value="MFS"/>
</dbReference>
<feature type="transmembrane region" description="Helical" evidence="6">
    <location>
        <begin position="242"/>
        <end position="265"/>
    </location>
</feature>